<organism evidence="11 12">
    <name type="scientific">Leptotrombidium deliense</name>
    <dbReference type="NCBI Taxonomy" id="299467"/>
    <lineage>
        <taxon>Eukaryota</taxon>
        <taxon>Metazoa</taxon>
        <taxon>Ecdysozoa</taxon>
        <taxon>Arthropoda</taxon>
        <taxon>Chelicerata</taxon>
        <taxon>Arachnida</taxon>
        <taxon>Acari</taxon>
        <taxon>Acariformes</taxon>
        <taxon>Trombidiformes</taxon>
        <taxon>Prostigmata</taxon>
        <taxon>Anystina</taxon>
        <taxon>Parasitengona</taxon>
        <taxon>Trombiculoidea</taxon>
        <taxon>Trombiculidae</taxon>
        <taxon>Leptotrombidium</taxon>
    </lineage>
</organism>
<evidence type="ECO:0000256" key="9">
    <source>
        <dbReference type="RuleBase" id="RU361183"/>
    </source>
</evidence>
<accession>A0A443SF43</accession>
<feature type="binding site" evidence="8">
    <location>
        <position position="104"/>
    </location>
    <ligand>
        <name>Zn(2+)</name>
        <dbReference type="ChEBI" id="CHEBI:29105"/>
        <note>catalytic</note>
    </ligand>
</feature>
<dbReference type="OrthoDB" id="1925699at2759"/>
<evidence type="ECO:0000259" key="10">
    <source>
        <dbReference type="PROSITE" id="PS51864"/>
    </source>
</evidence>
<dbReference type="STRING" id="299467.A0A443SF43"/>
<feature type="binding site" evidence="8">
    <location>
        <position position="94"/>
    </location>
    <ligand>
        <name>Zn(2+)</name>
        <dbReference type="ChEBI" id="CHEBI:29105"/>
        <note>catalytic</note>
    </ligand>
</feature>
<dbReference type="InterPro" id="IPR006026">
    <property type="entry name" value="Peptidase_Metallo"/>
</dbReference>
<evidence type="ECO:0000256" key="3">
    <source>
        <dbReference type="ARBA" id="ARBA00022723"/>
    </source>
</evidence>
<comment type="function">
    <text evidence="7">Zinc metalloprotease. Provoques deadhesion of endothelial cells from cell cultures, and also degradation of fibronectin, fibrinogen and gelatin in vitro. Its role in the venom is not fully understood but it might act as a spreading factor that facilitates diffusion of other venom toxins. Alternatively, it might be involved in the proteolytic processing of other venom toxins or it might play a role in extra-oral digestion of prey.</text>
</comment>
<dbReference type="PROSITE" id="PS51864">
    <property type="entry name" value="ASTACIN"/>
    <property type="match status" value="1"/>
</dbReference>
<evidence type="ECO:0000256" key="5">
    <source>
        <dbReference type="ARBA" id="ARBA00022833"/>
    </source>
</evidence>
<dbReference type="PANTHER" id="PTHR10127">
    <property type="entry name" value="DISCOIDIN, CUB, EGF, LAMININ , AND ZINC METALLOPROTEASE DOMAIN CONTAINING"/>
    <property type="match status" value="1"/>
</dbReference>
<dbReference type="SUPFAM" id="SSF55486">
    <property type="entry name" value="Metalloproteases ('zincins'), catalytic domain"/>
    <property type="match status" value="1"/>
</dbReference>
<dbReference type="Gene3D" id="3.40.390.10">
    <property type="entry name" value="Collagenase (Catalytic Domain)"/>
    <property type="match status" value="1"/>
</dbReference>
<dbReference type="EC" id="3.4.24.-" evidence="9"/>
<dbReference type="EMBL" id="NCKV01003037">
    <property type="protein sequence ID" value="RWS26125.1"/>
    <property type="molecule type" value="Genomic_DNA"/>
</dbReference>
<gene>
    <name evidence="11" type="ORF">B4U80_01664</name>
</gene>
<reference evidence="11 12" key="1">
    <citation type="journal article" date="2018" name="Gigascience">
        <title>Genomes of trombidid mites reveal novel predicted allergens and laterally-transferred genes associated with secondary metabolism.</title>
        <authorList>
            <person name="Dong X."/>
            <person name="Chaisiri K."/>
            <person name="Xia D."/>
            <person name="Armstrong S.D."/>
            <person name="Fang Y."/>
            <person name="Donnelly M.J."/>
            <person name="Kadowaki T."/>
            <person name="McGarry J.W."/>
            <person name="Darby A.C."/>
            <person name="Makepeace B.L."/>
        </authorList>
    </citation>
    <scope>NUCLEOTIDE SEQUENCE [LARGE SCALE GENOMIC DNA]</scope>
    <source>
        <strain evidence="11">UoL-UT</strain>
    </source>
</reference>
<comment type="caution">
    <text evidence="8">Lacks conserved residue(s) required for the propagation of feature annotation.</text>
</comment>
<name>A0A443SF43_9ACAR</name>
<dbReference type="GO" id="GO:0008270">
    <property type="term" value="F:zinc ion binding"/>
    <property type="evidence" value="ECO:0007669"/>
    <property type="project" value="UniProtKB-UniRule"/>
</dbReference>
<dbReference type="PRINTS" id="PR00480">
    <property type="entry name" value="ASTACIN"/>
</dbReference>
<feature type="binding site" evidence="8">
    <location>
        <position position="98"/>
    </location>
    <ligand>
        <name>Zn(2+)</name>
        <dbReference type="ChEBI" id="CHEBI:29105"/>
        <note>catalytic</note>
    </ligand>
</feature>
<dbReference type="Pfam" id="PF01400">
    <property type="entry name" value="Astacin"/>
    <property type="match status" value="1"/>
</dbReference>
<comment type="subunit">
    <text evidence="1">Monomer.</text>
</comment>
<feature type="active site" evidence="8">
    <location>
        <position position="95"/>
    </location>
</feature>
<dbReference type="SMART" id="SM00235">
    <property type="entry name" value="ZnMc"/>
    <property type="match status" value="1"/>
</dbReference>
<protein>
    <recommendedName>
        <fullName evidence="9">Metalloendopeptidase</fullName>
        <ecNumber evidence="9">3.4.24.-</ecNumber>
    </recommendedName>
</protein>
<keyword evidence="3 8" id="KW-0479">Metal-binding</keyword>
<evidence type="ECO:0000256" key="1">
    <source>
        <dbReference type="ARBA" id="ARBA00011245"/>
    </source>
</evidence>
<dbReference type="GO" id="GO:0006508">
    <property type="term" value="P:proteolysis"/>
    <property type="evidence" value="ECO:0007669"/>
    <property type="project" value="UniProtKB-KW"/>
</dbReference>
<dbReference type="GO" id="GO:0004222">
    <property type="term" value="F:metalloendopeptidase activity"/>
    <property type="evidence" value="ECO:0007669"/>
    <property type="project" value="UniProtKB-UniRule"/>
</dbReference>
<evidence type="ECO:0000256" key="7">
    <source>
        <dbReference type="ARBA" id="ARBA00025529"/>
    </source>
</evidence>
<dbReference type="Pfam" id="PF11901">
    <property type="entry name" value="DM9"/>
    <property type="match status" value="1"/>
</dbReference>
<keyword evidence="2 8" id="KW-0645">Protease</keyword>
<feature type="non-terminal residue" evidence="11">
    <location>
        <position position="1"/>
    </location>
</feature>
<feature type="domain" description="Peptidase M12A" evidence="10">
    <location>
        <begin position="3"/>
        <end position="184"/>
    </location>
</feature>
<evidence type="ECO:0000256" key="4">
    <source>
        <dbReference type="ARBA" id="ARBA00022801"/>
    </source>
</evidence>
<dbReference type="SMART" id="SM00696">
    <property type="entry name" value="DM9"/>
    <property type="match status" value="1"/>
</dbReference>
<evidence type="ECO:0000256" key="2">
    <source>
        <dbReference type="ARBA" id="ARBA00022670"/>
    </source>
</evidence>
<dbReference type="InterPro" id="IPR006616">
    <property type="entry name" value="DM9_repeat"/>
</dbReference>
<keyword evidence="5 8" id="KW-0862">Zinc</keyword>
<keyword evidence="4 8" id="KW-0378">Hydrolase</keyword>
<keyword evidence="12" id="KW-1185">Reference proteome</keyword>
<evidence type="ECO:0000313" key="11">
    <source>
        <dbReference type="EMBL" id="RWS26125.1"/>
    </source>
</evidence>
<proteinExistence type="predicted"/>
<comment type="caution">
    <text evidence="11">The sequence shown here is derived from an EMBL/GenBank/DDBJ whole genome shotgun (WGS) entry which is preliminary data.</text>
</comment>
<evidence type="ECO:0000256" key="8">
    <source>
        <dbReference type="PROSITE-ProRule" id="PRU01211"/>
    </source>
</evidence>
<dbReference type="VEuPathDB" id="VectorBase:LDEU005915"/>
<keyword evidence="6 8" id="KW-0482">Metalloprotease</keyword>
<dbReference type="InterPro" id="IPR001506">
    <property type="entry name" value="Peptidase_M12A"/>
</dbReference>
<dbReference type="AlphaFoldDB" id="A0A443SF43"/>
<dbReference type="InterPro" id="IPR024079">
    <property type="entry name" value="MetalloPept_cat_dom_sf"/>
</dbReference>
<dbReference type="Proteomes" id="UP000288716">
    <property type="component" value="Unassembled WGS sequence"/>
</dbReference>
<evidence type="ECO:0000313" key="12">
    <source>
        <dbReference type="Proteomes" id="UP000288716"/>
    </source>
</evidence>
<sequence>KRNFDTNDKNWINKWKGGVVPYQYDSSFPDVHKADFQCAINEYHTKTCIRFVPRTGQSTFLTVGYNKDVCGVAYGTRVDIGDSCAGGACPVLIHELGHILGYAHEQDRPDRDQYIGGPGLGPPLSTFETFCIMYDYLSIEHYEGECKYYGGPWVPKLSGVTKCGGGKSLSVLDVNKFNTCYDCKGCLGYRWMGIKCFDPSKHVKVEGGYDLDGTKFYVCRGWHHGDIIPGKGVFPSSGSPYCYVGHFNQEFTLFDFEVLTNSNGANLQWAVTPNVPAGALGGGRVTDRTTYYIGRCFIKYNDKWSLAIGKIYANDSRNLRIPFGGREVDCVTEIGYLSCN</sequence>
<dbReference type="PANTHER" id="PTHR10127:SF780">
    <property type="entry name" value="METALLOENDOPEPTIDASE"/>
    <property type="match status" value="1"/>
</dbReference>
<evidence type="ECO:0000256" key="6">
    <source>
        <dbReference type="ARBA" id="ARBA00023049"/>
    </source>
</evidence>
<comment type="cofactor">
    <cofactor evidence="8 9">
        <name>Zn(2+)</name>
        <dbReference type="ChEBI" id="CHEBI:29105"/>
    </cofactor>
    <text evidence="8 9">Binds 1 zinc ion per subunit.</text>
</comment>